<evidence type="ECO:0000256" key="2">
    <source>
        <dbReference type="ARBA" id="ARBA00022679"/>
    </source>
</evidence>
<evidence type="ECO:0000256" key="4">
    <source>
        <dbReference type="ARBA" id="ARBA00023315"/>
    </source>
</evidence>
<evidence type="ECO:0000256" key="3">
    <source>
        <dbReference type="ARBA" id="ARBA00022737"/>
    </source>
</evidence>
<dbReference type="RefSeq" id="WP_029219544.1">
    <property type="nucleotide sequence ID" value="NZ_CAWLZN010000001.1"/>
</dbReference>
<dbReference type="EMBL" id="JAJGQJ010000007">
    <property type="protein sequence ID" value="MCC4619476.1"/>
    <property type="molecule type" value="Genomic_DNA"/>
</dbReference>
<dbReference type="InterPro" id="IPR011004">
    <property type="entry name" value="Trimer_LpxA-like_sf"/>
</dbReference>
<dbReference type="Proteomes" id="UP001199206">
    <property type="component" value="Unassembled WGS sequence"/>
</dbReference>
<keyword evidence="2" id="KW-0808">Transferase</keyword>
<proteinExistence type="inferred from homology"/>
<organism evidence="5 6">
    <name type="scientific">Xanthomonas cassavae CFBP 4642</name>
    <dbReference type="NCBI Taxonomy" id="1219375"/>
    <lineage>
        <taxon>Bacteria</taxon>
        <taxon>Pseudomonadati</taxon>
        <taxon>Pseudomonadota</taxon>
        <taxon>Gammaproteobacteria</taxon>
        <taxon>Lysobacterales</taxon>
        <taxon>Lysobacteraceae</taxon>
        <taxon>Xanthomonas</taxon>
    </lineage>
</organism>
<dbReference type="PROSITE" id="PS00101">
    <property type="entry name" value="HEXAPEP_TRANSFERASES"/>
    <property type="match status" value="1"/>
</dbReference>
<keyword evidence="3" id="KW-0677">Repeat</keyword>
<name>A0ABS8HDL7_9XANT</name>
<dbReference type="InterPro" id="IPR020019">
    <property type="entry name" value="AcTrfase_PglD-like"/>
</dbReference>
<dbReference type="Gene3D" id="3.40.50.20">
    <property type="match status" value="1"/>
</dbReference>
<dbReference type="Pfam" id="PF00132">
    <property type="entry name" value="Hexapep"/>
    <property type="match status" value="1"/>
</dbReference>
<keyword evidence="4" id="KW-0012">Acyltransferase</keyword>
<keyword evidence="6" id="KW-1185">Reference proteome</keyword>
<dbReference type="InterPro" id="IPR050179">
    <property type="entry name" value="Trans_hexapeptide_repeat"/>
</dbReference>
<evidence type="ECO:0000313" key="6">
    <source>
        <dbReference type="Proteomes" id="UP001199206"/>
    </source>
</evidence>
<dbReference type="InterPro" id="IPR001451">
    <property type="entry name" value="Hexapep"/>
</dbReference>
<dbReference type="SUPFAM" id="SSF51161">
    <property type="entry name" value="Trimeric LpxA-like enzymes"/>
    <property type="match status" value="1"/>
</dbReference>
<evidence type="ECO:0000256" key="1">
    <source>
        <dbReference type="ARBA" id="ARBA00007274"/>
    </source>
</evidence>
<dbReference type="PANTHER" id="PTHR43300">
    <property type="entry name" value="ACETYLTRANSFERASE"/>
    <property type="match status" value="1"/>
</dbReference>
<comment type="caution">
    <text evidence="5">The sequence shown here is derived from an EMBL/GenBank/DDBJ whole genome shotgun (WGS) entry which is preliminary data.</text>
</comment>
<dbReference type="Gene3D" id="2.160.10.10">
    <property type="entry name" value="Hexapeptide repeat proteins"/>
    <property type="match status" value="1"/>
</dbReference>
<protein>
    <submittedName>
        <fullName evidence="5">Acetyltransferase</fullName>
    </submittedName>
</protein>
<reference evidence="5 6" key="1">
    <citation type="submission" date="2021-10" db="EMBL/GenBank/DDBJ databases">
        <title>Genome sequencing of Xanthomonas strains from NCPPB.</title>
        <authorList>
            <person name="Hussein R."/>
            <person name="Harrison J."/>
            <person name="Studholme D.J."/>
            <person name="Vicente J."/>
            <person name="Grant M."/>
        </authorList>
    </citation>
    <scope>NUCLEOTIDE SEQUENCE [LARGE SCALE GENOMIC DNA]</scope>
    <source>
        <strain evidence="5 6">NCPPB 101</strain>
    </source>
</reference>
<dbReference type="PANTHER" id="PTHR43300:SF4">
    <property type="entry name" value="ACYL-[ACYL-CARRIER-PROTEIN]--UDP-N-ACETYLGLUCOSAMINE O-ACYLTRANSFERASE"/>
    <property type="match status" value="1"/>
</dbReference>
<comment type="similarity">
    <text evidence="1">Belongs to the transferase hexapeptide repeat family.</text>
</comment>
<accession>A0ABS8HDL7</accession>
<dbReference type="CDD" id="cd03360">
    <property type="entry name" value="LbH_AT_putative"/>
    <property type="match status" value="1"/>
</dbReference>
<dbReference type="InterPro" id="IPR018357">
    <property type="entry name" value="Hexapep_transf_CS"/>
</dbReference>
<gene>
    <name evidence="5" type="ORF">LL965_05020</name>
</gene>
<evidence type="ECO:0000313" key="5">
    <source>
        <dbReference type="EMBL" id="MCC4619476.1"/>
    </source>
</evidence>
<dbReference type="NCBIfam" id="TIGR03570">
    <property type="entry name" value="NeuD_NnaD"/>
    <property type="match status" value="1"/>
</dbReference>
<sequence length="223" mass="24854">MSVHKPLVIVGAGEFAQIACEYFQHDSDYTVVAFSVERDFLLRPTLAELPVVAYEELEQRYPPEQYEVFVAIPATQLNRLRTRFFQDMLRRGYRCASYVSSRAFVWRNAQIGANCFLFEGNVIQPFTRIGDNCILWSGNHVGHRTVVQDNVFIASHAVISGYCEIGRGSFIGVNATLSDKVRIAADNIIGAGALVTRHTDAERVYVGSPARAVAGRSSFDVEL</sequence>